<feature type="region of interest" description="Disordered" evidence="1">
    <location>
        <begin position="52"/>
        <end position="88"/>
    </location>
</feature>
<gene>
    <name evidence="2" type="ORF">F511_26614</name>
</gene>
<keyword evidence="3" id="KW-1185">Reference proteome</keyword>
<dbReference type="EMBL" id="KQ988450">
    <property type="protein sequence ID" value="KZV55797.1"/>
    <property type="molecule type" value="Genomic_DNA"/>
</dbReference>
<dbReference type="OrthoDB" id="1925139at2759"/>
<name>A0A2Z7DFF5_9LAMI</name>
<dbReference type="PANTHER" id="PTHR34555:SF7">
    <property type="entry name" value="DUF3741 DOMAIN-CONTAINING PROTEIN"/>
    <property type="match status" value="1"/>
</dbReference>
<sequence>MINTEHNANEVCINGTCTHDKQLPTTLKKTALRDVQNENAGLMTKQQDNFLAGVGKPNRDAVKVSGTKRLTPERPSSSQGLPSLTYNGMNENVMNARRRFELELGRGRLQKNVEIYSDSSQLRNTAQPSQEVPPKPAQMKDNSLKHMPVATSNNMTPITAFSSSVPSVPNKQNNSTQAVKVSPEIPRTVDIKSTNDQLRTERFIQLQKFLKQCDETNQRECMQMLLHLSPAELSKHAVELEKRAIQLTMEEDVREDGSAGATEPAGFSSGVFRIFLLHTRSVSGALVFNVQEPEMLAGNTTREVESDTVAEQELKTVKRDFGGLNEGIWPKSSLGHQTKFHELCSLDRSGGSSTGLMRKYASWFRCARRWISWSN</sequence>
<reference evidence="2 3" key="1">
    <citation type="journal article" date="2015" name="Proc. Natl. Acad. Sci. U.S.A.">
        <title>The resurrection genome of Boea hygrometrica: A blueprint for survival of dehydration.</title>
        <authorList>
            <person name="Xiao L."/>
            <person name="Yang G."/>
            <person name="Zhang L."/>
            <person name="Yang X."/>
            <person name="Zhao S."/>
            <person name="Ji Z."/>
            <person name="Zhou Q."/>
            <person name="Hu M."/>
            <person name="Wang Y."/>
            <person name="Chen M."/>
            <person name="Xu Y."/>
            <person name="Jin H."/>
            <person name="Xiao X."/>
            <person name="Hu G."/>
            <person name="Bao F."/>
            <person name="Hu Y."/>
            <person name="Wan P."/>
            <person name="Li L."/>
            <person name="Deng X."/>
            <person name="Kuang T."/>
            <person name="Xiang C."/>
            <person name="Zhu J.K."/>
            <person name="Oliver M.J."/>
            <person name="He Y."/>
        </authorList>
    </citation>
    <scope>NUCLEOTIDE SEQUENCE [LARGE SCALE GENOMIC DNA]</scope>
    <source>
        <strain evidence="3">cv. XS01</strain>
    </source>
</reference>
<dbReference type="PANTHER" id="PTHR34555">
    <property type="entry name" value="INTEGRAL MEMBRANE HEMOLYSIN-III-LIKE PROTEIN"/>
    <property type="match status" value="1"/>
</dbReference>
<organism evidence="2 3">
    <name type="scientific">Dorcoceras hygrometricum</name>
    <dbReference type="NCBI Taxonomy" id="472368"/>
    <lineage>
        <taxon>Eukaryota</taxon>
        <taxon>Viridiplantae</taxon>
        <taxon>Streptophyta</taxon>
        <taxon>Embryophyta</taxon>
        <taxon>Tracheophyta</taxon>
        <taxon>Spermatophyta</taxon>
        <taxon>Magnoliopsida</taxon>
        <taxon>eudicotyledons</taxon>
        <taxon>Gunneridae</taxon>
        <taxon>Pentapetalae</taxon>
        <taxon>asterids</taxon>
        <taxon>lamiids</taxon>
        <taxon>Lamiales</taxon>
        <taxon>Gesneriaceae</taxon>
        <taxon>Didymocarpoideae</taxon>
        <taxon>Trichosporeae</taxon>
        <taxon>Loxocarpinae</taxon>
        <taxon>Dorcoceras</taxon>
    </lineage>
</organism>
<dbReference type="Proteomes" id="UP000250235">
    <property type="component" value="Unassembled WGS sequence"/>
</dbReference>
<dbReference type="AlphaFoldDB" id="A0A2Z7DFF5"/>
<feature type="compositionally biased region" description="Polar residues" evidence="1">
    <location>
        <begin position="74"/>
        <end position="88"/>
    </location>
</feature>
<protein>
    <submittedName>
        <fullName evidence="2">Uncharacterized protein</fullName>
    </submittedName>
</protein>
<evidence type="ECO:0000313" key="2">
    <source>
        <dbReference type="EMBL" id="KZV55797.1"/>
    </source>
</evidence>
<proteinExistence type="predicted"/>
<evidence type="ECO:0000313" key="3">
    <source>
        <dbReference type="Proteomes" id="UP000250235"/>
    </source>
</evidence>
<feature type="compositionally biased region" description="Polar residues" evidence="1">
    <location>
        <begin position="117"/>
        <end position="130"/>
    </location>
</feature>
<feature type="region of interest" description="Disordered" evidence="1">
    <location>
        <begin position="117"/>
        <end position="141"/>
    </location>
</feature>
<accession>A0A2Z7DFF5</accession>
<evidence type="ECO:0000256" key="1">
    <source>
        <dbReference type="SAM" id="MobiDB-lite"/>
    </source>
</evidence>